<dbReference type="AlphaFoldDB" id="A0A371HHG3"/>
<protein>
    <submittedName>
        <fullName evidence="1">Uncharacterized protein</fullName>
    </submittedName>
</protein>
<evidence type="ECO:0000313" key="1">
    <source>
        <dbReference type="EMBL" id="RDY02233.1"/>
    </source>
</evidence>
<accession>A0A371HHG3</accession>
<reference evidence="1" key="1">
    <citation type="submission" date="2018-05" db="EMBL/GenBank/DDBJ databases">
        <title>Draft genome of Mucuna pruriens seed.</title>
        <authorList>
            <person name="Nnadi N.E."/>
            <person name="Vos R."/>
            <person name="Hasami M.H."/>
            <person name="Devisetty U.K."/>
            <person name="Aguiy J.C."/>
        </authorList>
    </citation>
    <scope>NUCLEOTIDE SEQUENCE [LARGE SCALE GENOMIC DNA]</scope>
    <source>
        <strain evidence="1">JCA_2017</strain>
    </source>
</reference>
<evidence type="ECO:0000313" key="2">
    <source>
        <dbReference type="Proteomes" id="UP000257109"/>
    </source>
</evidence>
<gene>
    <name evidence="1" type="ORF">CR513_14335</name>
</gene>
<dbReference type="Proteomes" id="UP000257109">
    <property type="component" value="Unassembled WGS sequence"/>
</dbReference>
<keyword evidence="2" id="KW-1185">Reference proteome</keyword>
<sequence>MPPNNNRGFNRRHFGLGPSINKCKTCHIFPCHHHRIGSVNTPLHSPGQNQINTKPVAEFPTVLESKHASKGRTDATLFILFSAAFLTKS</sequence>
<dbReference type="EMBL" id="QJKJ01002574">
    <property type="protein sequence ID" value="RDY02233.1"/>
    <property type="molecule type" value="Genomic_DNA"/>
</dbReference>
<name>A0A371HHG3_MUCPR</name>
<proteinExistence type="predicted"/>
<organism evidence="1 2">
    <name type="scientific">Mucuna pruriens</name>
    <name type="common">Velvet bean</name>
    <name type="synonym">Dolichos pruriens</name>
    <dbReference type="NCBI Taxonomy" id="157652"/>
    <lineage>
        <taxon>Eukaryota</taxon>
        <taxon>Viridiplantae</taxon>
        <taxon>Streptophyta</taxon>
        <taxon>Embryophyta</taxon>
        <taxon>Tracheophyta</taxon>
        <taxon>Spermatophyta</taxon>
        <taxon>Magnoliopsida</taxon>
        <taxon>eudicotyledons</taxon>
        <taxon>Gunneridae</taxon>
        <taxon>Pentapetalae</taxon>
        <taxon>rosids</taxon>
        <taxon>fabids</taxon>
        <taxon>Fabales</taxon>
        <taxon>Fabaceae</taxon>
        <taxon>Papilionoideae</taxon>
        <taxon>50 kb inversion clade</taxon>
        <taxon>NPAAA clade</taxon>
        <taxon>indigoferoid/millettioid clade</taxon>
        <taxon>Phaseoleae</taxon>
        <taxon>Mucuna</taxon>
    </lineage>
</organism>
<feature type="non-terminal residue" evidence="1">
    <location>
        <position position="1"/>
    </location>
</feature>
<comment type="caution">
    <text evidence="1">The sequence shown here is derived from an EMBL/GenBank/DDBJ whole genome shotgun (WGS) entry which is preliminary data.</text>
</comment>